<dbReference type="InterPro" id="IPR012373">
    <property type="entry name" value="Ferrdict_sens_TM"/>
</dbReference>
<keyword evidence="3" id="KW-1185">Reference proteome</keyword>
<dbReference type="OrthoDB" id="9798846at2"/>
<accession>A0A239KJF1</accession>
<dbReference type="Gene3D" id="2.60.120.1440">
    <property type="match status" value="1"/>
</dbReference>
<protein>
    <submittedName>
        <fullName evidence="2">FecR family protein</fullName>
    </submittedName>
</protein>
<dbReference type="Pfam" id="PF04773">
    <property type="entry name" value="FecR"/>
    <property type="match status" value="1"/>
</dbReference>
<dbReference type="AlphaFoldDB" id="A0A239KJF1"/>
<dbReference type="InterPro" id="IPR006860">
    <property type="entry name" value="FecR"/>
</dbReference>
<dbReference type="Proteomes" id="UP000198281">
    <property type="component" value="Unassembled WGS sequence"/>
</dbReference>
<name>A0A239KJF1_9SPHN</name>
<dbReference type="RefSeq" id="WP_089221363.1">
    <property type="nucleotide sequence ID" value="NZ_FZOS01000053.1"/>
</dbReference>
<evidence type="ECO:0000259" key="1">
    <source>
        <dbReference type="Pfam" id="PF04773"/>
    </source>
</evidence>
<evidence type="ECO:0000313" key="2">
    <source>
        <dbReference type="EMBL" id="SNT17743.1"/>
    </source>
</evidence>
<gene>
    <name evidence="2" type="ORF">SAMN06295912_1531</name>
</gene>
<organism evidence="2 3">
    <name type="scientific">Edaphosphingomonas laterariae</name>
    <dbReference type="NCBI Taxonomy" id="861865"/>
    <lineage>
        <taxon>Bacteria</taxon>
        <taxon>Pseudomonadati</taxon>
        <taxon>Pseudomonadota</taxon>
        <taxon>Alphaproteobacteria</taxon>
        <taxon>Sphingomonadales</taxon>
        <taxon>Rhizorhabdaceae</taxon>
        <taxon>Edaphosphingomonas</taxon>
    </lineage>
</organism>
<sequence>MNRGRKLAIDPQHDSVWEALEGLRSSAVVSEARAFASEEALRQQRRRRFWSNLFAFSPARLATATACAAAFAGAGWWLTTPTIVEYATRIGEIRSETLADGTKVILDTDSRIRIAYTGKARDLELLQGQAHFDVTHDAARPFQVTFGRGTVTAIGTSFDVTAFANSKMVTLLGGRVVVEGAAGGGARAYLSPGQRVTLRPDGRLTPPSMVDSESVSSWQRGRIDLADLTLDEALAQVNRYSTTKIVVREPSLAQSRVSGIFRAGDVDAVTAALCAYFDLKVVRRTPEAIIIAKSG</sequence>
<dbReference type="PANTHER" id="PTHR30273">
    <property type="entry name" value="PERIPLASMIC SIGNAL SENSOR AND SIGMA FACTOR ACTIVATOR FECR-RELATED"/>
    <property type="match status" value="1"/>
</dbReference>
<dbReference type="PANTHER" id="PTHR30273:SF2">
    <property type="entry name" value="PROTEIN FECR"/>
    <property type="match status" value="1"/>
</dbReference>
<evidence type="ECO:0000313" key="3">
    <source>
        <dbReference type="Proteomes" id="UP000198281"/>
    </source>
</evidence>
<dbReference type="GO" id="GO:0016989">
    <property type="term" value="F:sigma factor antagonist activity"/>
    <property type="evidence" value="ECO:0007669"/>
    <property type="project" value="TreeGrafter"/>
</dbReference>
<feature type="domain" description="FecR protein" evidence="1">
    <location>
        <begin position="86"/>
        <end position="176"/>
    </location>
</feature>
<reference evidence="3" key="1">
    <citation type="submission" date="2017-06" db="EMBL/GenBank/DDBJ databases">
        <authorList>
            <person name="Varghese N."/>
            <person name="Submissions S."/>
        </authorList>
    </citation>
    <scope>NUCLEOTIDE SEQUENCE [LARGE SCALE GENOMIC DNA]</scope>
    <source>
        <strain evidence="3">LNB2</strain>
    </source>
</reference>
<proteinExistence type="predicted"/>
<dbReference type="PIRSF" id="PIRSF018266">
    <property type="entry name" value="FecR"/>
    <property type="match status" value="1"/>
</dbReference>
<dbReference type="EMBL" id="FZOS01000053">
    <property type="protein sequence ID" value="SNT17743.1"/>
    <property type="molecule type" value="Genomic_DNA"/>
</dbReference>
<dbReference type="Gene3D" id="3.55.50.30">
    <property type="match status" value="1"/>
</dbReference>